<keyword evidence="2" id="KW-1185">Reference proteome</keyword>
<dbReference type="EMBL" id="JACXYZ010000002">
    <property type="protein sequence ID" value="MBD3926238.1"/>
    <property type="molecule type" value="Genomic_DNA"/>
</dbReference>
<organism evidence="1 2">
    <name type="scientific">Nocardioides cavernae</name>
    <dbReference type="NCBI Taxonomy" id="1921566"/>
    <lineage>
        <taxon>Bacteria</taxon>
        <taxon>Bacillati</taxon>
        <taxon>Actinomycetota</taxon>
        <taxon>Actinomycetes</taxon>
        <taxon>Propionibacteriales</taxon>
        <taxon>Nocardioidaceae</taxon>
        <taxon>Nocardioides</taxon>
    </lineage>
</organism>
<dbReference type="Proteomes" id="UP000618818">
    <property type="component" value="Unassembled WGS sequence"/>
</dbReference>
<protein>
    <submittedName>
        <fullName evidence="1">Uncharacterized protein</fullName>
    </submittedName>
</protein>
<dbReference type="RefSeq" id="WP_191196069.1">
    <property type="nucleotide sequence ID" value="NZ_JACXYZ010000002.1"/>
</dbReference>
<evidence type="ECO:0000313" key="1">
    <source>
        <dbReference type="EMBL" id="MBD3926238.1"/>
    </source>
</evidence>
<evidence type="ECO:0000313" key="2">
    <source>
        <dbReference type="Proteomes" id="UP000618818"/>
    </source>
</evidence>
<name>A0ABR8NDN4_9ACTN</name>
<proteinExistence type="predicted"/>
<accession>A0ABR8NDN4</accession>
<gene>
    <name evidence="1" type="ORF">IEZ26_16555</name>
</gene>
<reference evidence="1 2" key="1">
    <citation type="submission" date="2020-09" db="EMBL/GenBank/DDBJ databases">
        <title>novel species in genus Nocardioides.</title>
        <authorList>
            <person name="Zhang G."/>
        </authorList>
    </citation>
    <scope>NUCLEOTIDE SEQUENCE [LARGE SCALE GENOMIC DNA]</scope>
    <source>
        <strain evidence="1 2">KCTC 39551</strain>
    </source>
</reference>
<comment type="caution">
    <text evidence="1">The sequence shown here is derived from an EMBL/GenBank/DDBJ whole genome shotgun (WGS) entry which is preliminary data.</text>
</comment>
<sequence length="85" mass="9384">MLEPGPGLDPGRHLRLTSLLEDVKAARRLLDLARHDKRHVEQQQLRRDLLASLEAYAAALTLAGAPVPPRLRSEINLYKGLGARG</sequence>